<feature type="transmembrane region" description="Helical" evidence="1">
    <location>
        <begin position="125"/>
        <end position="145"/>
    </location>
</feature>
<dbReference type="STRING" id="764298.STRMA_0024"/>
<keyword evidence="1" id="KW-0472">Membrane</keyword>
<feature type="transmembrane region" description="Helical" evidence="1">
    <location>
        <begin position="175"/>
        <end position="193"/>
    </location>
</feature>
<dbReference type="RefSeq" id="WP_003081960.1">
    <property type="nucleotide sequence ID" value="NZ_AEUW02000001.1"/>
</dbReference>
<gene>
    <name evidence="2" type="ORF">STRMA_0024</name>
</gene>
<dbReference type="EMBL" id="AEUW02000001">
    <property type="protein sequence ID" value="EHJ53125.1"/>
    <property type="molecule type" value="Genomic_DNA"/>
</dbReference>
<dbReference type="eggNOG" id="COG4330">
    <property type="taxonomic scope" value="Bacteria"/>
</dbReference>
<accession>G5JXX9</accession>
<feature type="transmembrane region" description="Helical" evidence="1">
    <location>
        <begin position="28"/>
        <end position="46"/>
    </location>
</feature>
<dbReference type="InterPro" id="IPR009793">
    <property type="entry name" value="DUF1361"/>
</dbReference>
<proteinExistence type="predicted"/>
<name>G5JXX9_9STRE</name>
<keyword evidence="3" id="KW-1185">Reference proteome</keyword>
<comment type="caution">
    <text evidence="2">The sequence shown here is derived from an EMBL/GenBank/DDBJ whole genome shotgun (WGS) entry which is preliminary data.</text>
</comment>
<protein>
    <submittedName>
        <fullName evidence="2">Membrane protein</fullName>
    </submittedName>
</protein>
<organism evidence="2 3">
    <name type="scientific">Streptococcus macacae NCTC 11558</name>
    <dbReference type="NCBI Taxonomy" id="764298"/>
    <lineage>
        <taxon>Bacteria</taxon>
        <taxon>Bacillati</taxon>
        <taxon>Bacillota</taxon>
        <taxon>Bacilli</taxon>
        <taxon>Lactobacillales</taxon>
        <taxon>Streptococcaceae</taxon>
        <taxon>Streptococcus</taxon>
    </lineage>
</organism>
<evidence type="ECO:0000256" key="1">
    <source>
        <dbReference type="SAM" id="Phobius"/>
    </source>
</evidence>
<dbReference type="Proteomes" id="UP000003573">
    <property type="component" value="Unassembled WGS sequence"/>
</dbReference>
<keyword evidence="1" id="KW-0812">Transmembrane</keyword>
<evidence type="ECO:0000313" key="2">
    <source>
        <dbReference type="EMBL" id="EHJ53125.1"/>
    </source>
</evidence>
<reference evidence="2 3" key="1">
    <citation type="journal article" date="2014" name="Int. J. Syst. Evol. Microbiol.">
        <title>Phylogenomics and the dynamic genome evolution of the genus Streptococcus.</title>
        <authorList>
            <consortium name="The Broad Institute Genome Sequencing Platform"/>
            <person name="Richards V.P."/>
            <person name="Palmer S.R."/>
            <person name="Pavinski Bitar P.D."/>
            <person name="Qin X."/>
            <person name="Weinstock G.M."/>
            <person name="Highlander S.K."/>
            <person name="Town C.D."/>
            <person name="Burne R.A."/>
            <person name="Stanhope M.J."/>
        </authorList>
    </citation>
    <scope>NUCLEOTIDE SEQUENCE [LARGE SCALE GENOMIC DNA]</scope>
    <source>
        <strain evidence="2 3">NCTC 11558</strain>
    </source>
</reference>
<evidence type="ECO:0000313" key="3">
    <source>
        <dbReference type="Proteomes" id="UP000003573"/>
    </source>
</evidence>
<dbReference type="AlphaFoldDB" id="G5JXX9"/>
<feature type="transmembrane region" description="Helical" evidence="1">
    <location>
        <begin position="93"/>
        <end position="113"/>
    </location>
</feature>
<sequence length="198" mass="23091">MKNKLILSHLCFVIISGAFLYFKITHTYLIWNMFLALAALDFSFCLHYFKNAFLTFLSALLWFLFYPNTFYMLTDIVHMNFLASVLNDRSSLILYFVFLASVLFGLLCGVESVQQVFKRFVIKDYYFRFFLIILLSCISSLAIHIGRYARLNSWDIFTKPMAVISEIMKVLTPSAFPFILGFTFIQIMVLLFLEGKSD</sequence>
<keyword evidence="1" id="KW-1133">Transmembrane helix</keyword>
<feature type="transmembrane region" description="Helical" evidence="1">
    <location>
        <begin position="5"/>
        <end position="22"/>
    </location>
</feature>
<dbReference type="OrthoDB" id="4540541at2"/>
<dbReference type="Pfam" id="PF07099">
    <property type="entry name" value="DUF1361"/>
    <property type="match status" value="1"/>
</dbReference>
<feature type="transmembrane region" description="Helical" evidence="1">
    <location>
        <begin position="53"/>
        <end position="73"/>
    </location>
</feature>